<sequence length="249" mass="27893">MTALGWMTRYDAGRHDEIWHELRMLGDRVHESRYRPEAQAVCDEMATRAHQNVTTLVAALTADGYTFTTNDDDRAPVSPHVSPGPRAAELAHWLDERFGIPLAVASWVRIVGDVWFIGEHPRWSTAADADPLVMELSGARYPEQDVRAYLEDDYAQWQEWAKSEPAEAGVFGLPAAPDRLTKANVSGGLPYGFPIPDRSAEGTFRGDVAMPFVAYLNHVFDNAGFPHPTTPPDEQSRLRRELAPRMLRL</sequence>
<organism evidence="1 2">
    <name type="scientific">Gordonia hydrophobica</name>
    <dbReference type="NCBI Taxonomy" id="40516"/>
    <lineage>
        <taxon>Bacteria</taxon>
        <taxon>Bacillati</taxon>
        <taxon>Actinomycetota</taxon>
        <taxon>Actinomycetes</taxon>
        <taxon>Mycobacteriales</taxon>
        <taxon>Gordoniaceae</taxon>
        <taxon>Gordonia</taxon>
    </lineage>
</organism>
<dbReference type="RefSeq" id="WP_157086097.1">
    <property type="nucleotide sequence ID" value="NZ_CP136137.1"/>
</dbReference>
<protein>
    <submittedName>
        <fullName evidence="1">Uncharacterized protein</fullName>
    </submittedName>
</protein>
<keyword evidence="2" id="KW-1185">Reference proteome</keyword>
<accession>A0ABZ2U258</accession>
<name>A0ABZ2U258_9ACTN</name>
<proteinExistence type="predicted"/>
<evidence type="ECO:0000313" key="1">
    <source>
        <dbReference type="EMBL" id="WYY07396.1"/>
    </source>
</evidence>
<dbReference type="EMBL" id="CP136137">
    <property type="protein sequence ID" value="WYY07396.1"/>
    <property type="molecule type" value="Genomic_DNA"/>
</dbReference>
<dbReference type="Proteomes" id="UP001479933">
    <property type="component" value="Chromosome"/>
</dbReference>
<gene>
    <name evidence="1" type="ORF">RVF87_20810</name>
</gene>
<evidence type="ECO:0000313" key="2">
    <source>
        <dbReference type="Proteomes" id="UP001479933"/>
    </source>
</evidence>
<reference evidence="1 2" key="1">
    <citation type="journal article" date="2023" name="Virus Evol.">
        <title>Computational host range prediction-The good, the bad, and the ugly.</title>
        <authorList>
            <person name="Howell A.A."/>
            <person name="Versoza C.J."/>
            <person name="Pfeifer S.P."/>
        </authorList>
    </citation>
    <scope>NUCLEOTIDE SEQUENCE [LARGE SCALE GENOMIC DNA]</scope>
    <source>
        <strain evidence="1 2">1610/1b</strain>
    </source>
</reference>